<dbReference type="Gene3D" id="1.10.1660.10">
    <property type="match status" value="1"/>
</dbReference>
<evidence type="ECO:0000259" key="3">
    <source>
        <dbReference type="PROSITE" id="PS50937"/>
    </source>
</evidence>
<dbReference type="InterPro" id="IPR000551">
    <property type="entry name" value="MerR-type_HTH_dom"/>
</dbReference>
<dbReference type="InterPro" id="IPR009061">
    <property type="entry name" value="DNA-bd_dom_put_sf"/>
</dbReference>
<dbReference type="EMBL" id="JBHMDM010000012">
    <property type="protein sequence ID" value="MFB9378814.1"/>
    <property type="molecule type" value="Genomic_DNA"/>
</dbReference>
<evidence type="ECO:0000256" key="2">
    <source>
        <dbReference type="SAM" id="MobiDB-lite"/>
    </source>
</evidence>
<sequence>MNASTARAGEYGSSAATMTIGEVLALLTHDFPDVTISKIRFLEDQGLVEPTRTPAGYRKFSADDVERLRYVLAAQRDHYLPLKIIREHLDALDRGLQPPPLPGSSPRAPEVVGPADVPGASRFDGRAARLRLTRSELLRESGVEAELLEALEGFGVLAPAPGGPWYDGEALEVLRAAAELAAHGIEARHLRMFRTAAEREVGLAEQIVAPLQRGRTAEASARVEETAREVSAACLRLHTALVASGLARLTS</sequence>
<feature type="domain" description="HTH merR-type" evidence="3">
    <location>
        <begin position="17"/>
        <end position="91"/>
    </location>
</feature>
<evidence type="ECO:0000313" key="5">
    <source>
        <dbReference type="Proteomes" id="UP001589748"/>
    </source>
</evidence>
<dbReference type="SUPFAM" id="SSF46955">
    <property type="entry name" value="Putative DNA-binding domain"/>
    <property type="match status" value="1"/>
</dbReference>
<dbReference type="Proteomes" id="UP001589748">
    <property type="component" value="Unassembled WGS sequence"/>
</dbReference>
<accession>A0ABV5LXJ2</accession>
<dbReference type="RefSeq" id="WP_380134326.1">
    <property type="nucleotide sequence ID" value="NZ_JBHLUI010000001.1"/>
</dbReference>
<reference evidence="4 5" key="1">
    <citation type="submission" date="2024-09" db="EMBL/GenBank/DDBJ databases">
        <authorList>
            <person name="Sun Q."/>
            <person name="Mori K."/>
        </authorList>
    </citation>
    <scope>NUCLEOTIDE SEQUENCE [LARGE SCALE GENOMIC DNA]</scope>
    <source>
        <strain evidence="4 5">TISTR 1856</strain>
    </source>
</reference>
<comment type="caution">
    <text evidence="4">The sequence shown here is derived from an EMBL/GenBank/DDBJ whole genome shotgun (WGS) entry which is preliminary data.</text>
</comment>
<name>A0ABV5LXJ2_9ACTN</name>
<evidence type="ECO:0000256" key="1">
    <source>
        <dbReference type="ARBA" id="ARBA00023125"/>
    </source>
</evidence>
<protein>
    <submittedName>
        <fullName evidence="4">MerR family transcriptional regulator</fullName>
    </submittedName>
</protein>
<gene>
    <name evidence="4" type="ORF">ACFFVI_17785</name>
</gene>
<evidence type="ECO:0000313" key="4">
    <source>
        <dbReference type="EMBL" id="MFB9378814.1"/>
    </source>
</evidence>
<dbReference type="PROSITE" id="PS50937">
    <property type="entry name" value="HTH_MERR_2"/>
    <property type="match status" value="1"/>
</dbReference>
<keyword evidence="1" id="KW-0238">DNA-binding</keyword>
<keyword evidence="5" id="KW-1185">Reference proteome</keyword>
<dbReference type="PANTHER" id="PTHR30204:SF89">
    <property type="entry name" value="HTH MERR-TYPE DOMAIN-CONTAINING PROTEIN"/>
    <property type="match status" value="1"/>
</dbReference>
<dbReference type="Pfam" id="PF13411">
    <property type="entry name" value="MerR_1"/>
    <property type="match status" value="1"/>
</dbReference>
<dbReference type="PANTHER" id="PTHR30204">
    <property type="entry name" value="REDOX-CYCLING DRUG-SENSING TRANSCRIPTIONAL ACTIVATOR SOXR"/>
    <property type="match status" value="1"/>
</dbReference>
<dbReference type="CDD" id="cd00592">
    <property type="entry name" value="HTH_MerR-like"/>
    <property type="match status" value="1"/>
</dbReference>
<feature type="region of interest" description="Disordered" evidence="2">
    <location>
        <begin position="95"/>
        <end position="118"/>
    </location>
</feature>
<proteinExistence type="predicted"/>
<dbReference type="SMART" id="SM00422">
    <property type="entry name" value="HTH_MERR"/>
    <property type="match status" value="1"/>
</dbReference>
<organism evidence="4 5">
    <name type="scientific">Kineococcus gynurae</name>
    <dbReference type="NCBI Taxonomy" id="452979"/>
    <lineage>
        <taxon>Bacteria</taxon>
        <taxon>Bacillati</taxon>
        <taxon>Actinomycetota</taxon>
        <taxon>Actinomycetes</taxon>
        <taxon>Kineosporiales</taxon>
        <taxon>Kineosporiaceae</taxon>
        <taxon>Kineococcus</taxon>
    </lineage>
</organism>
<dbReference type="InterPro" id="IPR047057">
    <property type="entry name" value="MerR_fam"/>
</dbReference>